<feature type="coiled-coil region" evidence="1">
    <location>
        <begin position="7"/>
        <end position="34"/>
    </location>
</feature>
<dbReference type="RefSeq" id="XP_033428988.1">
    <property type="nucleotide sequence ID" value="XM_033566993.1"/>
</dbReference>
<dbReference type="Proteomes" id="UP000324241">
    <property type="component" value="Unassembled WGS sequence"/>
</dbReference>
<proteinExistence type="predicted"/>
<dbReference type="AlphaFoldDB" id="A0A5M9N4X4"/>
<protein>
    <submittedName>
        <fullName evidence="2">Uncharacterized protein</fullName>
    </submittedName>
</protein>
<name>A0A5M9N4X4_9EURO</name>
<evidence type="ECO:0000256" key="1">
    <source>
        <dbReference type="SAM" id="Coils"/>
    </source>
</evidence>
<organism evidence="2 3">
    <name type="scientific">Aspergillus tanneri</name>
    <dbReference type="NCBI Taxonomy" id="1220188"/>
    <lineage>
        <taxon>Eukaryota</taxon>
        <taxon>Fungi</taxon>
        <taxon>Dikarya</taxon>
        <taxon>Ascomycota</taxon>
        <taxon>Pezizomycotina</taxon>
        <taxon>Eurotiomycetes</taxon>
        <taxon>Eurotiomycetidae</taxon>
        <taxon>Eurotiales</taxon>
        <taxon>Aspergillaceae</taxon>
        <taxon>Aspergillus</taxon>
        <taxon>Aspergillus subgen. Circumdati</taxon>
    </lineage>
</organism>
<dbReference type="EMBL" id="QUQM01000001">
    <property type="protein sequence ID" value="KAA8649627.1"/>
    <property type="molecule type" value="Genomic_DNA"/>
</dbReference>
<dbReference type="Gene3D" id="1.20.5.170">
    <property type="match status" value="1"/>
</dbReference>
<accession>A0A5M9N4X4</accession>
<evidence type="ECO:0000313" key="3">
    <source>
        <dbReference type="Proteomes" id="UP000324241"/>
    </source>
</evidence>
<dbReference type="VEuPathDB" id="FungiDB:EYZ11_002665"/>
<reference evidence="2 3" key="1">
    <citation type="submission" date="2019-08" db="EMBL/GenBank/DDBJ databases">
        <title>The genome sequence of a newly discovered highly antifungal drug resistant Aspergillus species, Aspergillus tanneri NIH 1004.</title>
        <authorList>
            <person name="Mounaud S."/>
            <person name="Singh I."/>
            <person name="Joardar V."/>
            <person name="Pakala S."/>
            <person name="Pakala S."/>
            <person name="Venepally P."/>
            <person name="Chung J.K."/>
            <person name="Losada L."/>
            <person name="Nierman W.C."/>
        </authorList>
    </citation>
    <scope>NUCLEOTIDE SEQUENCE [LARGE SCALE GENOMIC DNA]</scope>
    <source>
        <strain evidence="2 3">NIH1004</strain>
    </source>
</reference>
<gene>
    <name evidence="2" type="ORF">ATNIH1004_002298</name>
</gene>
<dbReference type="GeneID" id="54325000"/>
<keyword evidence="1" id="KW-0175">Coiled coil</keyword>
<evidence type="ECO:0000313" key="2">
    <source>
        <dbReference type="EMBL" id="KAA8649627.1"/>
    </source>
</evidence>
<sequence>MSVKQCLERKKHRVATLKQNEEELACKNEEQKTEFSHLGEKVLWLKQDVWGVSIVEMLVPLHLCYEGQSSGGQSLTSVAHVKLIVDMDGVMQLCHTYPPLSTEAGGRLWIESQASGLHVEFGSGEERGGWNAYQNYGAFRCGVDLWTTKDIVPWENRVGFGSLVQNGAAPRRPPKWQVLRRSSV</sequence>
<comment type="caution">
    <text evidence="2">The sequence shown here is derived from an EMBL/GenBank/DDBJ whole genome shotgun (WGS) entry which is preliminary data.</text>
</comment>